<dbReference type="KEGG" id="cis:CINS_0675"/>
<dbReference type="InterPro" id="IPR006037">
    <property type="entry name" value="RCK_C"/>
</dbReference>
<accession>A0A0A8H1U6</accession>
<name>A0A0A8H1U6_9BACT</name>
<dbReference type="RefSeq" id="WP_039649833.1">
    <property type="nucleotide sequence ID" value="NZ_CP007770.1"/>
</dbReference>
<dbReference type="GO" id="GO:0008324">
    <property type="term" value="F:monoatomic cation transmembrane transporter activity"/>
    <property type="evidence" value="ECO:0007669"/>
    <property type="project" value="InterPro"/>
</dbReference>
<organism evidence="2 3">
    <name type="scientific">Campylobacter insulaenigrae NCTC 12927</name>
    <dbReference type="NCBI Taxonomy" id="1031564"/>
    <lineage>
        <taxon>Bacteria</taxon>
        <taxon>Pseudomonadati</taxon>
        <taxon>Campylobacterota</taxon>
        <taxon>Epsilonproteobacteria</taxon>
        <taxon>Campylobacterales</taxon>
        <taxon>Campylobacteraceae</taxon>
        <taxon>Campylobacter</taxon>
    </lineage>
</organism>
<dbReference type="AlphaFoldDB" id="A0A0A8H1U6"/>
<dbReference type="STRING" id="1031564.CINS_0675"/>
<dbReference type="EMBL" id="CP007770">
    <property type="protein sequence ID" value="AJC87645.1"/>
    <property type="molecule type" value="Genomic_DNA"/>
</dbReference>
<dbReference type="InterPro" id="IPR036721">
    <property type="entry name" value="RCK_C_sf"/>
</dbReference>
<dbReference type="Pfam" id="PF02080">
    <property type="entry name" value="TrkA_C"/>
    <property type="match status" value="1"/>
</dbReference>
<dbReference type="PROSITE" id="PS51202">
    <property type="entry name" value="RCK_C"/>
    <property type="match status" value="1"/>
</dbReference>
<evidence type="ECO:0000313" key="2">
    <source>
        <dbReference type="EMBL" id="AJC87645.1"/>
    </source>
</evidence>
<dbReference type="Gene3D" id="3.30.70.1450">
    <property type="entry name" value="Regulator of K+ conductance, C-terminal domain"/>
    <property type="match status" value="1"/>
</dbReference>
<dbReference type="GO" id="GO:0006813">
    <property type="term" value="P:potassium ion transport"/>
    <property type="evidence" value="ECO:0007669"/>
    <property type="project" value="InterPro"/>
</dbReference>
<dbReference type="GeneID" id="74431479"/>
<evidence type="ECO:0000259" key="1">
    <source>
        <dbReference type="PROSITE" id="PS51202"/>
    </source>
</evidence>
<evidence type="ECO:0000313" key="3">
    <source>
        <dbReference type="Proteomes" id="UP000031163"/>
    </source>
</evidence>
<protein>
    <recommendedName>
        <fullName evidence="1">RCK C-terminal domain-containing protein</fullName>
    </recommendedName>
</protein>
<dbReference type="Proteomes" id="UP000031163">
    <property type="component" value="Chromosome"/>
</dbReference>
<dbReference type="HOGENOM" id="CLU_583841_0_0_7"/>
<dbReference type="SUPFAM" id="SSF116726">
    <property type="entry name" value="TrkA C-terminal domain-like"/>
    <property type="match status" value="1"/>
</dbReference>
<proteinExistence type="predicted"/>
<feature type="domain" description="RCK C-terminal" evidence="1">
    <location>
        <begin position="135"/>
        <end position="216"/>
    </location>
</feature>
<gene>
    <name evidence="2" type="ORF">CINS_0675</name>
</gene>
<sequence>MGRILLLADGLFAKEFVNKIFNNKTFEEIIDIVYYNDESVDLNLKNEQFFYYKFDPTSLIKLENLLNEEYHQVIIYMQKKEDALACYENLRKVHLRLNVVLMDFWGLDIKDNFCEIISICDTLNTRLIGCLDNMPSMAQFIGLGKGEIMEVKISAGSSFAYRHVSSISQKRFRIVMVYRNNDYILARPGLILMPNDSILIVGDPKALQSVFSSVKTSLGRFPSPFGDNILCIIDMKKMDEFSINKLIYASLLFHTRINSKKLYFRVINPTLTSMYYKLKSLNKNSVEVIFDYDYIDIKNIKNYTESTNIGLIVIENYLFEKEKEFLFNLKIPILKAGIGDFADLKSSVVLSSNFEDVEGIASIMLDLNKQIQLNLSLYYYAVKLNKAELFEYIQYFESLSKLHDEKLLQIEEKERNPISKFSYRQNMLHFIPFNEKILGNKLNKIFKTDLNTLYYKMNKNYQLFIPSL</sequence>
<reference evidence="2 3" key="1">
    <citation type="journal article" date="2014" name="Genome Biol. Evol.">
        <title>Comparative Genomics of the Campylobacter lari Group.</title>
        <authorList>
            <person name="Miller W.G."/>
            <person name="Yee E."/>
            <person name="Chapman M.H."/>
            <person name="Smith T.P."/>
            <person name="Bono J.L."/>
            <person name="Huynh S."/>
            <person name="Parker C.T."/>
            <person name="Vandamme P."/>
            <person name="Luong K."/>
            <person name="Korlach J."/>
        </authorList>
    </citation>
    <scope>NUCLEOTIDE SEQUENCE [LARGE SCALE GENOMIC DNA]</scope>
    <source>
        <strain evidence="2 3">NCTC 12927</strain>
    </source>
</reference>